<dbReference type="Gene3D" id="3.40.50.150">
    <property type="entry name" value="Vaccinia Virus protein VP39"/>
    <property type="match status" value="1"/>
</dbReference>
<dbReference type="InterPro" id="IPR013216">
    <property type="entry name" value="Methyltransf_11"/>
</dbReference>
<dbReference type="SUPFAM" id="SSF53335">
    <property type="entry name" value="S-adenosyl-L-methionine-dependent methyltransferases"/>
    <property type="match status" value="1"/>
</dbReference>
<dbReference type="Proteomes" id="UP000548582">
    <property type="component" value="Unassembled WGS sequence"/>
</dbReference>
<evidence type="ECO:0000313" key="3">
    <source>
        <dbReference type="EMBL" id="NMJ43468.1"/>
    </source>
</evidence>
<feature type="domain" description="Methyltransferase type 11" evidence="2">
    <location>
        <begin position="68"/>
        <end position="165"/>
    </location>
</feature>
<organism evidence="3 4">
    <name type="scientific">Neoroseomonas marina</name>
    <dbReference type="NCBI Taxonomy" id="1232220"/>
    <lineage>
        <taxon>Bacteria</taxon>
        <taxon>Pseudomonadati</taxon>
        <taxon>Pseudomonadota</taxon>
        <taxon>Alphaproteobacteria</taxon>
        <taxon>Acetobacterales</taxon>
        <taxon>Acetobacteraceae</taxon>
        <taxon>Neoroseomonas</taxon>
    </lineage>
</organism>
<dbReference type="InterPro" id="IPR050447">
    <property type="entry name" value="Erg6_SMT_methyltransf"/>
</dbReference>
<dbReference type="InterPro" id="IPR029063">
    <property type="entry name" value="SAM-dependent_MTases_sf"/>
</dbReference>
<dbReference type="GO" id="GO:0008757">
    <property type="term" value="F:S-adenosylmethionine-dependent methyltransferase activity"/>
    <property type="evidence" value="ECO:0007669"/>
    <property type="project" value="InterPro"/>
</dbReference>
<evidence type="ECO:0000259" key="2">
    <source>
        <dbReference type="Pfam" id="PF08241"/>
    </source>
</evidence>
<dbReference type="GO" id="GO:0032259">
    <property type="term" value="P:methylation"/>
    <property type="evidence" value="ECO:0007669"/>
    <property type="project" value="UniProtKB-KW"/>
</dbReference>
<reference evidence="3 4" key="1">
    <citation type="submission" date="2020-03" db="EMBL/GenBank/DDBJ databases">
        <authorList>
            <person name="Sun Q."/>
        </authorList>
    </citation>
    <scope>NUCLEOTIDE SEQUENCE [LARGE SCALE GENOMIC DNA]</scope>
    <source>
        <strain evidence="3 4">JC162</strain>
    </source>
</reference>
<protein>
    <submittedName>
        <fullName evidence="3">Methyltransferase domain-containing protein</fullName>
    </submittedName>
</protein>
<keyword evidence="4" id="KW-1185">Reference proteome</keyword>
<name>A0A848EJA3_9PROT</name>
<dbReference type="RefSeq" id="WP_170055668.1">
    <property type="nucleotide sequence ID" value="NZ_JABBKX010000008.1"/>
</dbReference>
<proteinExistence type="predicted"/>
<gene>
    <name evidence="3" type="ORF">GWK16_19635</name>
</gene>
<dbReference type="CDD" id="cd02440">
    <property type="entry name" value="AdoMet_MTases"/>
    <property type="match status" value="1"/>
</dbReference>
<dbReference type="Pfam" id="PF08241">
    <property type="entry name" value="Methyltransf_11"/>
    <property type="match status" value="1"/>
</dbReference>
<dbReference type="PANTHER" id="PTHR44068:SF11">
    <property type="entry name" value="GERANYL DIPHOSPHATE 2-C-METHYLTRANSFERASE"/>
    <property type="match status" value="1"/>
</dbReference>
<dbReference type="AlphaFoldDB" id="A0A848EJA3"/>
<evidence type="ECO:0000313" key="4">
    <source>
        <dbReference type="Proteomes" id="UP000548582"/>
    </source>
</evidence>
<keyword evidence="1 3" id="KW-0808">Transferase</keyword>
<comment type="caution">
    <text evidence="3">The sequence shown here is derived from an EMBL/GenBank/DDBJ whole genome shotgun (WGS) entry which is preliminary data.</text>
</comment>
<dbReference type="EMBL" id="JABBKX010000008">
    <property type="protein sequence ID" value="NMJ43468.1"/>
    <property type="molecule type" value="Genomic_DNA"/>
</dbReference>
<dbReference type="PANTHER" id="PTHR44068">
    <property type="entry name" value="ZGC:194242"/>
    <property type="match status" value="1"/>
</dbReference>
<keyword evidence="3" id="KW-0489">Methyltransferase</keyword>
<sequence>MTDAVATHYAGDGDLAAAIAAQFRQAGKDPASLRAADLASVDEFHIRGRKATLDIAAALGLDAASHVLDIGSGLGGPARTVAEAHGCRVTGIDLTQAFCDAATAMSGWVGLADRVAFRQGDATALPFDDAAFDAAMTIHVAMNIPAKDRMYAEARRVLKPGGRFAVYDVLQGEGGPVHFPVPWAREPSISHLATPAEMQALLTEAGFEILTTEDSTEDSQAWFEALVGRPPPAVTFKTFLGDEFAAMARNQVANLKERRIRTVTYLCRA</sequence>
<evidence type="ECO:0000256" key="1">
    <source>
        <dbReference type="ARBA" id="ARBA00022679"/>
    </source>
</evidence>
<accession>A0A848EJA3</accession>